<feature type="transmembrane region" description="Helical" evidence="7">
    <location>
        <begin position="108"/>
        <end position="130"/>
    </location>
</feature>
<keyword evidence="10" id="KW-1185">Reference proteome</keyword>
<sequence length="144" mass="16156">MVVTLAEDGDAPKVFAKKGKLKVPPFALCLTICGLIVSIILSRVMPDRVYEYITTAAGLMLLYNWFFILISFPRLIKASGFDHVKRFTGMALILFAVSGTLFHKTSRLGFFVSLLFVALIVVVVLIMHFVKRRKKSDNLYPQGI</sequence>
<evidence type="ECO:0000256" key="5">
    <source>
        <dbReference type="ARBA" id="ARBA00022989"/>
    </source>
</evidence>
<dbReference type="Pfam" id="PF00324">
    <property type="entry name" value="AA_permease"/>
    <property type="match status" value="1"/>
</dbReference>
<dbReference type="InterPro" id="IPR004841">
    <property type="entry name" value="AA-permease/SLC12A_dom"/>
</dbReference>
<reference evidence="9 10" key="1">
    <citation type="submission" date="2016-01" db="EMBL/GenBank/DDBJ databases">
        <title>Genome Sequences of Twelve Sporeforming Bacillus Species Isolated from Foods.</title>
        <authorList>
            <person name="Berendsen E.M."/>
            <person name="Wells-Bennik M.H."/>
            <person name="Krawcyk A.O."/>
            <person name="De Jong A."/>
            <person name="Holsappel S."/>
            <person name="Eijlander R.T."/>
            <person name="Kuipers O.P."/>
        </authorList>
    </citation>
    <scope>NUCLEOTIDE SEQUENCE [LARGE SCALE GENOMIC DNA]</scope>
    <source>
        <strain evidence="9 10">B4102</strain>
    </source>
</reference>
<dbReference type="GO" id="GO:0005886">
    <property type="term" value="C:plasma membrane"/>
    <property type="evidence" value="ECO:0007669"/>
    <property type="project" value="UniProtKB-SubCell"/>
</dbReference>
<keyword evidence="3 7" id="KW-0812">Transmembrane</keyword>
<dbReference type="GO" id="GO:0055085">
    <property type="term" value="P:transmembrane transport"/>
    <property type="evidence" value="ECO:0007669"/>
    <property type="project" value="InterPro"/>
</dbReference>
<evidence type="ECO:0000313" key="10">
    <source>
        <dbReference type="Proteomes" id="UP000075666"/>
    </source>
</evidence>
<name>A0A150L7E4_9BACI</name>
<evidence type="ECO:0000256" key="6">
    <source>
        <dbReference type="ARBA" id="ARBA00023136"/>
    </source>
</evidence>
<evidence type="ECO:0000256" key="2">
    <source>
        <dbReference type="ARBA" id="ARBA00022448"/>
    </source>
</evidence>
<evidence type="ECO:0000259" key="8">
    <source>
        <dbReference type="Pfam" id="PF00324"/>
    </source>
</evidence>
<dbReference type="STRING" id="46224.B4102_1267"/>
<feature type="domain" description="Amino acid permease/ SLC12A" evidence="8">
    <location>
        <begin position="1"/>
        <end position="80"/>
    </location>
</feature>
<evidence type="ECO:0000313" key="9">
    <source>
        <dbReference type="EMBL" id="KYD08185.1"/>
    </source>
</evidence>
<evidence type="ECO:0000256" key="1">
    <source>
        <dbReference type="ARBA" id="ARBA00004651"/>
    </source>
</evidence>
<evidence type="ECO:0000256" key="3">
    <source>
        <dbReference type="ARBA" id="ARBA00022692"/>
    </source>
</evidence>
<accession>A0A150L7E4</accession>
<protein>
    <recommendedName>
        <fullName evidence="8">Amino acid permease/ SLC12A domain-containing protein</fullName>
    </recommendedName>
</protein>
<dbReference type="GO" id="GO:0006865">
    <property type="term" value="P:amino acid transport"/>
    <property type="evidence" value="ECO:0007669"/>
    <property type="project" value="UniProtKB-KW"/>
</dbReference>
<comment type="caution">
    <text evidence="9">The sequence shown here is derived from an EMBL/GenBank/DDBJ whole genome shotgun (WGS) entry which is preliminary data.</text>
</comment>
<evidence type="ECO:0000256" key="4">
    <source>
        <dbReference type="ARBA" id="ARBA00022970"/>
    </source>
</evidence>
<evidence type="ECO:0000256" key="7">
    <source>
        <dbReference type="SAM" id="Phobius"/>
    </source>
</evidence>
<keyword evidence="2" id="KW-0813">Transport</keyword>
<keyword evidence="5 7" id="KW-1133">Transmembrane helix</keyword>
<comment type="subcellular location">
    <subcellularLocation>
        <location evidence="1">Cell membrane</location>
        <topology evidence="1">Multi-pass membrane protein</topology>
    </subcellularLocation>
</comment>
<dbReference type="EMBL" id="LQYN01000034">
    <property type="protein sequence ID" value="KYD08185.1"/>
    <property type="molecule type" value="Genomic_DNA"/>
</dbReference>
<feature type="transmembrane region" description="Helical" evidence="7">
    <location>
        <begin position="26"/>
        <end position="46"/>
    </location>
</feature>
<dbReference type="Gene3D" id="1.20.1740.10">
    <property type="entry name" value="Amino acid/polyamine transporter I"/>
    <property type="match status" value="1"/>
</dbReference>
<keyword evidence="4" id="KW-0029">Amino-acid transport</keyword>
<dbReference type="PANTHER" id="PTHR43495:SF5">
    <property type="entry name" value="GAMMA-AMINOBUTYRIC ACID PERMEASE"/>
    <property type="match status" value="1"/>
</dbReference>
<gene>
    <name evidence="9" type="ORF">B4102_1267</name>
</gene>
<dbReference type="AlphaFoldDB" id="A0A150L7E4"/>
<proteinExistence type="predicted"/>
<feature type="transmembrane region" description="Helical" evidence="7">
    <location>
        <begin position="84"/>
        <end position="102"/>
    </location>
</feature>
<dbReference type="PATRIC" id="fig|46224.3.peg.2502"/>
<dbReference type="PANTHER" id="PTHR43495">
    <property type="entry name" value="GABA PERMEASE"/>
    <property type="match status" value="1"/>
</dbReference>
<dbReference type="Proteomes" id="UP000075666">
    <property type="component" value="Unassembled WGS sequence"/>
</dbReference>
<organism evidence="9 10">
    <name type="scientific">Heyndrickxia sporothermodurans</name>
    <dbReference type="NCBI Taxonomy" id="46224"/>
    <lineage>
        <taxon>Bacteria</taxon>
        <taxon>Bacillati</taxon>
        <taxon>Bacillota</taxon>
        <taxon>Bacilli</taxon>
        <taxon>Bacillales</taxon>
        <taxon>Bacillaceae</taxon>
        <taxon>Heyndrickxia</taxon>
    </lineage>
</organism>
<feature type="transmembrane region" description="Helical" evidence="7">
    <location>
        <begin position="52"/>
        <end position="72"/>
    </location>
</feature>
<keyword evidence="6 7" id="KW-0472">Membrane</keyword>